<dbReference type="AlphaFoldDB" id="A0A6L9X7D5"/>
<gene>
    <name evidence="1" type="ORF">G3W61_12055</name>
</gene>
<dbReference type="Proteomes" id="UP000471082">
    <property type="component" value="Unassembled WGS sequence"/>
</dbReference>
<evidence type="ECO:0000313" key="1">
    <source>
        <dbReference type="EMBL" id="NEL76977.1"/>
    </source>
</evidence>
<comment type="caution">
    <text evidence="1">The sequence shown here is derived from an EMBL/GenBank/DDBJ whole genome shotgun (WGS) entry which is preliminary data.</text>
</comment>
<dbReference type="EMBL" id="JAAGYU010000048">
    <property type="protein sequence ID" value="NEL76977.1"/>
    <property type="molecule type" value="Genomic_DNA"/>
</dbReference>
<protein>
    <submittedName>
        <fullName evidence="1">Uncharacterized protein</fullName>
    </submittedName>
</protein>
<reference evidence="1 2" key="1">
    <citation type="submission" date="2019-11" db="EMBL/GenBank/DDBJ databases">
        <title>Genome-resolved metagenomics to study the prevalence of co-infection and intraspecific heterogeneity among plant pathogen metapopulations.</title>
        <authorList>
            <person name="Newberry E."/>
            <person name="Bhandari R."/>
            <person name="Kemble J."/>
            <person name="Sikora E."/>
            <person name="Potnis N."/>
        </authorList>
    </citation>
    <scope>NUCLEOTIDE SEQUENCE [LARGE SCALE GENOMIC DNA]</scope>
    <source>
        <strain evidence="1">Xp_Tom_Tuscaloosa_18b</strain>
    </source>
</reference>
<proteinExistence type="predicted"/>
<organism evidence="1 2">
    <name type="scientific">Xanthomonas perforans</name>
    <dbReference type="NCBI Taxonomy" id="442694"/>
    <lineage>
        <taxon>Bacteria</taxon>
        <taxon>Pseudomonadati</taxon>
        <taxon>Pseudomonadota</taxon>
        <taxon>Gammaproteobacteria</taxon>
        <taxon>Lysobacterales</taxon>
        <taxon>Lysobacteraceae</taxon>
        <taxon>Xanthomonas</taxon>
    </lineage>
</organism>
<sequence length="128" mass="14457">MSVVLPDPQMRYATHVRLQNACGELSQDDISKKNEIAVAVLLRLASALPQQPADKRVLAATSLLFQASRLDLERDRSVIVAIREQAEAVTPQVVEFRAHCDRLLGEVDSKLAEKRAAGQSFWSRWRFW</sequence>
<name>A0A6L9X7D5_XANPE</name>
<dbReference type="RefSeq" id="WP_033478942.1">
    <property type="nucleotide sequence ID" value="NZ_CP162103.1"/>
</dbReference>
<evidence type="ECO:0000313" key="2">
    <source>
        <dbReference type="Proteomes" id="UP000471082"/>
    </source>
</evidence>
<accession>A0A6L9X7D5</accession>